<sequence>MSTELADLLRLAGRAPSAHNTQPWTLAPSGALGYALSWDPARALPVGDPGRRDLFLGLGAFVEAFSIASAALGVPLRVEYAGAAERGRGMVARFVRADECYRTPFTAADLTGRRSARGAYEPGALPDAVFAEAGDAFAGSAGLWRGGTRELAPLLDEADRWMFGDPALVGELRRWLRLRAERESARDGLTGRALALSGVEARALHAVLRPGVYRVLRPVGLARVLAASSRGVLRYDGSVLVATAPAAPGDAAELLEPGRGLFRCWLTLARHGYATHPLSQLIDCARTAEEVAGRVGAVPLAVFRVGRPVGEPVRSARLTD</sequence>
<dbReference type="Gene3D" id="3.40.109.10">
    <property type="entry name" value="NADH Oxidase"/>
    <property type="match status" value="1"/>
</dbReference>
<accession>A0A1T3NYT8</accession>
<gene>
    <name evidence="1" type="ORF">B4N89_14630</name>
</gene>
<dbReference type="STRING" id="159449.B4N89_14630"/>
<name>A0A1T3NYT8_9ACTN</name>
<dbReference type="GO" id="GO:0016491">
    <property type="term" value="F:oxidoreductase activity"/>
    <property type="evidence" value="ECO:0007669"/>
    <property type="project" value="InterPro"/>
</dbReference>
<dbReference type="EMBL" id="MWQN01000001">
    <property type="protein sequence ID" value="OPC82009.1"/>
    <property type="molecule type" value="Genomic_DNA"/>
</dbReference>
<reference evidence="1 2" key="1">
    <citation type="submission" date="2017-03" db="EMBL/GenBank/DDBJ databases">
        <title>Draft genome sequence of Streptomyces scabrisporus NF3, endophyte isolated from Amphipterygium adstringens.</title>
        <authorList>
            <person name="Vazquez M."/>
            <person name="Ceapa C.D."/>
            <person name="Rodriguez Luna D."/>
            <person name="Sanchez Esquivel S."/>
        </authorList>
    </citation>
    <scope>NUCLEOTIDE SEQUENCE [LARGE SCALE GENOMIC DNA]</scope>
    <source>
        <strain evidence="1 2">NF3</strain>
    </source>
</reference>
<evidence type="ECO:0000313" key="2">
    <source>
        <dbReference type="Proteomes" id="UP000190037"/>
    </source>
</evidence>
<dbReference type="SUPFAM" id="SSF55469">
    <property type="entry name" value="FMN-dependent nitroreductase-like"/>
    <property type="match status" value="1"/>
</dbReference>
<protein>
    <recommendedName>
        <fullName evidence="3">Nitroreductase</fullName>
    </recommendedName>
</protein>
<keyword evidence="2" id="KW-1185">Reference proteome</keyword>
<evidence type="ECO:0000313" key="1">
    <source>
        <dbReference type="EMBL" id="OPC82009.1"/>
    </source>
</evidence>
<evidence type="ECO:0008006" key="3">
    <source>
        <dbReference type="Google" id="ProtNLM"/>
    </source>
</evidence>
<proteinExistence type="predicted"/>
<dbReference type="OrthoDB" id="8156917at2"/>
<dbReference type="RefSeq" id="WP_078976283.1">
    <property type="nucleotide sequence ID" value="NZ_MWQN01000001.1"/>
</dbReference>
<comment type="caution">
    <text evidence="1">The sequence shown here is derived from an EMBL/GenBank/DDBJ whole genome shotgun (WGS) entry which is preliminary data.</text>
</comment>
<dbReference type="AlphaFoldDB" id="A0A1T3NYT8"/>
<dbReference type="Proteomes" id="UP000190037">
    <property type="component" value="Unassembled WGS sequence"/>
</dbReference>
<dbReference type="InterPro" id="IPR000415">
    <property type="entry name" value="Nitroreductase-like"/>
</dbReference>
<organism evidence="1 2">
    <name type="scientific">Embleya scabrispora</name>
    <dbReference type="NCBI Taxonomy" id="159449"/>
    <lineage>
        <taxon>Bacteria</taxon>
        <taxon>Bacillati</taxon>
        <taxon>Actinomycetota</taxon>
        <taxon>Actinomycetes</taxon>
        <taxon>Kitasatosporales</taxon>
        <taxon>Streptomycetaceae</taxon>
        <taxon>Embleya</taxon>
    </lineage>
</organism>